<accession>A0A1W2AQ71</accession>
<dbReference type="EMBL" id="FWYB01000001">
    <property type="protein sequence ID" value="SMC62813.1"/>
    <property type="molecule type" value="Genomic_DNA"/>
</dbReference>
<gene>
    <name evidence="1" type="ORF">SAMN04488101_101836</name>
</gene>
<name>A0A1W2AQ71_9SPHI</name>
<dbReference type="AlphaFoldDB" id="A0A1W2AQ71"/>
<dbReference type="OrthoDB" id="835191at2"/>
<dbReference type="RefSeq" id="WP_084287373.1">
    <property type="nucleotide sequence ID" value="NZ_FWYB01000001.1"/>
</dbReference>
<evidence type="ECO:0000313" key="1">
    <source>
        <dbReference type="EMBL" id="SMC62813.1"/>
    </source>
</evidence>
<reference evidence="1 2" key="1">
    <citation type="submission" date="2017-04" db="EMBL/GenBank/DDBJ databases">
        <authorList>
            <person name="Afonso C.L."/>
            <person name="Miller P.J."/>
            <person name="Scott M.A."/>
            <person name="Spackman E."/>
            <person name="Goraichik I."/>
            <person name="Dimitrov K.M."/>
            <person name="Suarez D.L."/>
            <person name="Swayne D.E."/>
        </authorList>
    </citation>
    <scope>NUCLEOTIDE SEQUENCE [LARGE SCALE GENOMIC DNA]</scope>
    <source>
        <strain evidence="1 2">DSM 19625</strain>
    </source>
</reference>
<dbReference type="Proteomes" id="UP000192678">
    <property type="component" value="Unassembled WGS sequence"/>
</dbReference>
<protein>
    <submittedName>
        <fullName evidence="1">Uncharacterized protein</fullName>
    </submittedName>
</protein>
<keyword evidence="2" id="KW-1185">Reference proteome</keyword>
<proteinExistence type="predicted"/>
<organism evidence="1 2">
    <name type="scientific">Pedobacter nyackensis</name>
    <dbReference type="NCBI Taxonomy" id="475255"/>
    <lineage>
        <taxon>Bacteria</taxon>
        <taxon>Pseudomonadati</taxon>
        <taxon>Bacteroidota</taxon>
        <taxon>Sphingobacteriia</taxon>
        <taxon>Sphingobacteriales</taxon>
        <taxon>Sphingobacteriaceae</taxon>
        <taxon>Pedobacter</taxon>
    </lineage>
</organism>
<sequence>MRNSLIVLVSLFITAPLLVLGQSDTLSREKRNTLTLSSMVSSNASYYGQTAAETLPFAYVDLKFKTSWGWYISGGGYHLLKENNFPSEMHLKSGFEFDLGPKADFEVGYTRSFYSKASPLLQASNPNSLSSTIGIDHLFRTELMADYNFGQSEDIFISLDNSKNILLGQLGEKNTFYLKPGISIVAGTQRFYTTYIEERKQWMGGLNNILTLPVQENNEKQATETTTVSTDFSLLSYNFNLPLIYYRGKGAVMLSYQLSVLSDKSVQGNRSNSFFSLGYFYQL</sequence>
<evidence type="ECO:0000313" key="2">
    <source>
        <dbReference type="Proteomes" id="UP000192678"/>
    </source>
</evidence>
<dbReference type="STRING" id="475255.SAMN04488101_101836"/>